<dbReference type="RefSeq" id="WP_014455263.1">
    <property type="nucleotide sequence ID" value="NC_017098.1"/>
</dbReference>
<dbReference type="Gene3D" id="1.50.10.10">
    <property type="match status" value="1"/>
</dbReference>
<reference evidence="10" key="1">
    <citation type="journal article" date="2013" name="Stand. Genomic Sci.">
        <title>Complete genome sequence of the halophilic bacterium Spirochaeta africana type strain (Z-7692(T)) from the alkaline Lake Magadi in the East African Rift.</title>
        <authorList>
            <person name="Liolos K."/>
            <person name="Abt B."/>
            <person name="Scheuner C."/>
            <person name="Teshima H."/>
            <person name="Held B."/>
            <person name="Lapidus A."/>
            <person name="Nolan M."/>
            <person name="Lucas S."/>
            <person name="Deshpande S."/>
            <person name="Cheng J.F."/>
            <person name="Tapia R."/>
            <person name="Goodwin L.A."/>
            <person name="Pitluck S."/>
            <person name="Pagani I."/>
            <person name="Ivanova N."/>
            <person name="Mavromatis K."/>
            <person name="Mikhailova N."/>
            <person name="Huntemann M."/>
            <person name="Pati A."/>
            <person name="Chen A."/>
            <person name="Palaniappan K."/>
            <person name="Land M."/>
            <person name="Rohde M."/>
            <person name="Tindall B.J."/>
            <person name="Detter J.C."/>
            <person name="Goker M."/>
            <person name="Bristow J."/>
            <person name="Eisen J.A."/>
            <person name="Markowitz V."/>
            <person name="Hugenholtz P."/>
            <person name="Woyke T."/>
            <person name="Klenk H.P."/>
            <person name="Kyrpides N.C."/>
        </authorList>
    </citation>
    <scope>NUCLEOTIDE SEQUENCE</scope>
    <source>
        <strain evidence="10">ATCC 700263 / DSM 8902 / Z-7692</strain>
    </source>
</reference>
<dbReference type="eggNOG" id="COG1554">
    <property type="taxonomic scope" value="Bacteria"/>
</dbReference>
<feature type="domain" description="Glycoside hydrolase family 65 N-terminal" evidence="8">
    <location>
        <begin position="16"/>
        <end position="252"/>
    </location>
</feature>
<dbReference type="GO" id="GO:0005975">
    <property type="term" value="P:carbohydrate metabolic process"/>
    <property type="evidence" value="ECO:0007669"/>
    <property type="project" value="InterPro"/>
</dbReference>
<feature type="binding site" evidence="5">
    <location>
        <begin position="598"/>
        <end position="599"/>
    </location>
    <ligand>
        <name>substrate</name>
    </ligand>
</feature>
<evidence type="ECO:0000259" key="7">
    <source>
        <dbReference type="Pfam" id="PF03633"/>
    </source>
</evidence>
<feature type="active site" description="Proton donor" evidence="4">
    <location>
        <position position="483"/>
    </location>
</feature>
<dbReference type="Pfam" id="PF03632">
    <property type="entry name" value="Glyco_hydro_65m"/>
    <property type="match status" value="1"/>
</dbReference>
<dbReference type="HOGENOM" id="CLU_006285_2_1_12"/>
<keyword evidence="10" id="KW-1185">Reference proteome</keyword>
<dbReference type="Gene3D" id="2.60.420.10">
    <property type="entry name" value="Maltose phosphorylase, domain 3"/>
    <property type="match status" value="1"/>
</dbReference>
<accession>H9UID1</accession>
<name>H9UID1_SPIAZ</name>
<dbReference type="PIRSF" id="PIRSF036289">
    <property type="entry name" value="Glycosyl_hydrolase_malt_phosph"/>
    <property type="match status" value="1"/>
</dbReference>
<dbReference type="GO" id="GO:0030246">
    <property type="term" value="F:carbohydrate binding"/>
    <property type="evidence" value="ECO:0007669"/>
    <property type="project" value="InterPro"/>
</dbReference>
<dbReference type="InterPro" id="IPR037018">
    <property type="entry name" value="GH65_N"/>
</dbReference>
<evidence type="ECO:0000259" key="8">
    <source>
        <dbReference type="Pfam" id="PF03636"/>
    </source>
</evidence>
<dbReference type="InterPro" id="IPR008928">
    <property type="entry name" value="6-hairpin_glycosidase_sf"/>
</dbReference>
<dbReference type="Proteomes" id="UP000007383">
    <property type="component" value="Chromosome"/>
</dbReference>
<dbReference type="InterPro" id="IPR005196">
    <property type="entry name" value="Glyco_hydro_65_N"/>
</dbReference>
<evidence type="ECO:0000313" key="9">
    <source>
        <dbReference type="EMBL" id="AFG37274.1"/>
    </source>
</evidence>
<keyword evidence="3" id="KW-0808">Transferase</keyword>
<evidence type="ECO:0000313" key="10">
    <source>
        <dbReference type="Proteomes" id="UP000007383"/>
    </source>
</evidence>
<dbReference type="PATRIC" id="fig|889378.3.peg.1196"/>
<dbReference type="GO" id="GO:0004553">
    <property type="term" value="F:hydrolase activity, hydrolyzing O-glycosyl compounds"/>
    <property type="evidence" value="ECO:0007669"/>
    <property type="project" value="TreeGrafter"/>
</dbReference>
<evidence type="ECO:0000256" key="5">
    <source>
        <dbReference type="PIRSR" id="PIRSR036289-51"/>
    </source>
</evidence>
<proteinExistence type="inferred from homology"/>
<feature type="domain" description="Glycoside hydrolase family 65 C-terminal" evidence="7">
    <location>
        <begin position="701"/>
        <end position="742"/>
    </location>
</feature>
<evidence type="ECO:0000256" key="4">
    <source>
        <dbReference type="PIRSR" id="PIRSR036289-50"/>
    </source>
</evidence>
<dbReference type="SUPFAM" id="SSF48208">
    <property type="entry name" value="Six-hairpin glycosidases"/>
    <property type="match status" value="1"/>
</dbReference>
<evidence type="ECO:0000256" key="2">
    <source>
        <dbReference type="ARBA" id="ARBA00022676"/>
    </source>
</evidence>
<sequence>MKKTSISYDPGGWIIRETGYTPDDTVSIGSNFMVGNGYLGYRGTPLEWGREQYAACVVTDTYDMADGKWRELCTVPNALSGRLVIDGAALEAAGADTVFGLDLAEGRFFRTQETAALTVAEELVADQVDLHLVARRVVLTAVRPASITLQAGIDSDIWSLNGNHFSRQQWAVEALPQADHASGLLRCDLQTGESRIDISVGHAARILLNGQPVTNESVDITNESWHGIGQDFSLAAGDRLELELYMAVYSSEDGIDPVAGVRTSIQRAVSSGWSQLMHESRERWQQFWEATDIRIEGDHEAQVTTRFNIYHNVIAAPRHSDRLPIGARGLSCQAYQGAAFWDQEIFNMPMFLYTDPGVARNILAYRYHTLPGARRKAQRLGYRGAFYAWISGKTGDELCPDYFFVDVLTGRRIRNHFNDWQIHISPDIAYAIWEYLEATGDWEFVEQMGAEVLFEIARFCFSHLYFKKDKDRYETIRLLGPDEYHENVDNNAFTNYQIQFACRAAVAVYERLQRDNPDRLQEIVRQIGLEPAETDDWRDVVDRIYLPQPTLAGQLIEQFDGYFQLEDVFPQEVAARLKDPGEYWGWPNGVAVATQVLKQADVIQLFVQHDAFPIEVQKANYEYYAPRTQHGSSLSPSSYAIIAARVHNRQQAYDFFMKSNTVDLYNTNKAVSGGTFIGGIHTAACGASWKVLFNGFVGFEIENSCMRFRPRLPDQWKSITVPFVFRGQPYRVTVTAGDVLLEFGGDPQHITDLPKVLIGDTEYTMQESLRVPFASGGKDD</sequence>
<dbReference type="SUPFAM" id="SSF74650">
    <property type="entry name" value="Galactose mutarotase-like"/>
    <property type="match status" value="1"/>
</dbReference>
<dbReference type="PANTHER" id="PTHR11051:SF8">
    <property type="entry name" value="PROTEIN-GLUCOSYLGALACTOSYLHYDROXYLYSINE GLUCOSIDASE"/>
    <property type="match status" value="1"/>
</dbReference>
<feature type="binding site" evidence="5">
    <location>
        <begin position="341"/>
        <end position="342"/>
    </location>
    <ligand>
        <name>substrate</name>
    </ligand>
</feature>
<dbReference type="InterPro" id="IPR012341">
    <property type="entry name" value="6hp_glycosidase-like_sf"/>
</dbReference>
<dbReference type="EMBL" id="CP003282">
    <property type="protein sequence ID" value="AFG37274.1"/>
    <property type="molecule type" value="Genomic_DNA"/>
</dbReference>
<evidence type="ECO:0000259" key="6">
    <source>
        <dbReference type="Pfam" id="PF03632"/>
    </source>
</evidence>
<gene>
    <name evidence="9" type="ordered locus">Spiaf_1195</name>
</gene>
<evidence type="ECO:0000256" key="1">
    <source>
        <dbReference type="ARBA" id="ARBA00006768"/>
    </source>
</evidence>
<dbReference type="STRING" id="889378.Spiaf_1195"/>
<dbReference type="GO" id="GO:0016757">
    <property type="term" value="F:glycosyltransferase activity"/>
    <property type="evidence" value="ECO:0007669"/>
    <property type="project" value="UniProtKB-KW"/>
</dbReference>
<evidence type="ECO:0000256" key="3">
    <source>
        <dbReference type="ARBA" id="ARBA00022679"/>
    </source>
</evidence>
<dbReference type="PANTHER" id="PTHR11051">
    <property type="entry name" value="GLYCOSYL HYDROLASE-RELATED"/>
    <property type="match status" value="1"/>
</dbReference>
<dbReference type="InterPro" id="IPR017045">
    <property type="entry name" value="Malt_Pase/Glycosyl_Hdrlase"/>
</dbReference>
<dbReference type="AlphaFoldDB" id="H9UID1"/>
<feature type="domain" description="Glycoside hydrolase family 65 central catalytic" evidence="6">
    <location>
        <begin position="306"/>
        <end position="690"/>
    </location>
</feature>
<dbReference type="KEGG" id="sfc:Spiaf_1195"/>
<keyword evidence="2" id="KW-0328">Glycosyltransferase</keyword>
<dbReference type="InterPro" id="IPR005194">
    <property type="entry name" value="Glyco_hydro_65_C"/>
</dbReference>
<comment type="similarity">
    <text evidence="1">Belongs to the glycosyl hydrolase 65 family.</text>
</comment>
<protein>
    <submittedName>
        <fullName evidence="9">Trehalose/maltose hydrolase or phosphorylase</fullName>
    </submittedName>
</protein>
<dbReference type="InterPro" id="IPR005195">
    <property type="entry name" value="Glyco_hydro_65_M"/>
</dbReference>
<organism evidence="9 10">
    <name type="scientific">Spirochaeta africana (strain ATCC 700263 / DSM 8902 / Z-7692)</name>
    <dbReference type="NCBI Taxonomy" id="889378"/>
    <lineage>
        <taxon>Bacteria</taxon>
        <taxon>Pseudomonadati</taxon>
        <taxon>Spirochaetota</taxon>
        <taxon>Spirochaetia</taxon>
        <taxon>Spirochaetales</taxon>
        <taxon>Spirochaetaceae</taxon>
        <taxon>Spirochaeta</taxon>
    </lineage>
</organism>
<dbReference type="Pfam" id="PF03636">
    <property type="entry name" value="Glyco_hydro_65N"/>
    <property type="match status" value="1"/>
</dbReference>
<dbReference type="InterPro" id="IPR011013">
    <property type="entry name" value="Gal_mutarotase_sf_dom"/>
</dbReference>
<dbReference type="Gene3D" id="2.70.98.40">
    <property type="entry name" value="Glycoside hydrolase, family 65, N-terminal domain"/>
    <property type="match status" value="1"/>
</dbReference>
<keyword evidence="9" id="KW-0378">Hydrolase</keyword>
<dbReference type="Pfam" id="PF03633">
    <property type="entry name" value="Glyco_hydro_65C"/>
    <property type="match status" value="1"/>
</dbReference>
<dbReference type="OrthoDB" id="9758855at2"/>